<dbReference type="InterPro" id="IPR003599">
    <property type="entry name" value="Ig_sub"/>
</dbReference>
<gene>
    <name evidence="8" type="ORF">PLOB_00031032</name>
</gene>
<evidence type="ECO:0000259" key="6">
    <source>
        <dbReference type="PROSITE" id="PS50835"/>
    </source>
</evidence>
<dbReference type="PROSITE" id="PS50041">
    <property type="entry name" value="C_TYPE_LECTIN_2"/>
    <property type="match status" value="1"/>
</dbReference>
<dbReference type="InterPro" id="IPR007110">
    <property type="entry name" value="Ig-like_dom"/>
</dbReference>
<dbReference type="InterPro" id="IPR036116">
    <property type="entry name" value="FN3_sf"/>
</dbReference>
<organism evidence="8 9">
    <name type="scientific">Porites lobata</name>
    <dbReference type="NCBI Taxonomy" id="104759"/>
    <lineage>
        <taxon>Eukaryota</taxon>
        <taxon>Metazoa</taxon>
        <taxon>Cnidaria</taxon>
        <taxon>Anthozoa</taxon>
        <taxon>Hexacorallia</taxon>
        <taxon>Scleractinia</taxon>
        <taxon>Fungiina</taxon>
        <taxon>Poritidae</taxon>
        <taxon>Porites</taxon>
    </lineage>
</organism>
<keyword evidence="3" id="KW-0812">Transmembrane</keyword>
<protein>
    <submittedName>
        <fullName evidence="8">Uncharacterized protein</fullName>
    </submittedName>
</protein>
<dbReference type="Pfam" id="PF07679">
    <property type="entry name" value="I-set"/>
    <property type="match status" value="1"/>
</dbReference>
<evidence type="ECO:0000256" key="3">
    <source>
        <dbReference type="SAM" id="Phobius"/>
    </source>
</evidence>
<dbReference type="CDD" id="cd00096">
    <property type="entry name" value="Ig"/>
    <property type="match status" value="1"/>
</dbReference>
<dbReference type="SMART" id="SM00034">
    <property type="entry name" value="CLECT"/>
    <property type="match status" value="1"/>
</dbReference>
<dbReference type="InterPro" id="IPR016187">
    <property type="entry name" value="CTDL_fold"/>
</dbReference>
<accession>A0ABN8MUY3</accession>
<dbReference type="PROSITE" id="PS50853">
    <property type="entry name" value="FN3"/>
    <property type="match status" value="1"/>
</dbReference>
<dbReference type="SUPFAM" id="SSF56436">
    <property type="entry name" value="C-type lectin-like"/>
    <property type="match status" value="1"/>
</dbReference>
<dbReference type="Pfam" id="PF00041">
    <property type="entry name" value="fn3"/>
    <property type="match status" value="1"/>
</dbReference>
<dbReference type="Pfam" id="PF00059">
    <property type="entry name" value="Lectin_C"/>
    <property type="match status" value="1"/>
</dbReference>
<dbReference type="InterPro" id="IPR003961">
    <property type="entry name" value="FN3_dom"/>
</dbReference>
<feature type="signal peptide" evidence="4">
    <location>
        <begin position="1"/>
        <end position="23"/>
    </location>
</feature>
<feature type="chain" id="PRO_5045320079" evidence="4">
    <location>
        <begin position="24"/>
        <end position="847"/>
    </location>
</feature>
<name>A0ABN8MUY3_9CNID</name>
<dbReference type="InterPro" id="IPR013098">
    <property type="entry name" value="Ig_I-set"/>
</dbReference>
<comment type="caution">
    <text evidence="8">The sequence shown here is derived from an EMBL/GenBank/DDBJ whole genome shotgun (WGS) entry which is preliminary data.</text>
</comment>
<dbReference type="EMBL" id="CALNXK010000004">
    <property type="protein sequence ID" value="CAH3036525.1"/>
    <property type="molecule type" value="Genomic_DNA"/>
</dbReference>
<evidence type="ECO:0000259" key="7">
    <source>
        <dbReference type="PROSITE" id="PS50853"/>
    </source>
</evidence>
<dbReference type="InterPro" id="IPR036179">
    <property type="entry name" value="Ig-like_dom_sf"/>
</dbReference>
<dbReference type="CDD" id="cd00037">
    <property type="entry name" value="CLECT"/>
    <property type="match status" value="1"/>
</dbReference>
<dbReference type="CDD" id="cd00063">
    <property type="entry name" value="FN3"/>
    <property type="match status" value="1"/>
</dbReference>
<dbReference type="SMART" id="SM00409">
    <property type="entry name" value="IG"/>
    <property type="match status" value="2"/>
</dbReference>
<dbReference type="InterPro" id="IPR001304">
    <property type="entry name" value="C-type_lectin-like"/>
</dbReference>
<dbReference type="PANTHER" id="PTHR47635">
    <property type="entry name" value="CUB DOMAIN-CONTAINING PROTEIN"/>
    <property type="match status" value="1"/>
</dbReference>
<sequence length="847" mass="94080">MKLYRILSITVTAVSFFARSSFGQNPGLPELKALYPLNKQYGTTDISKQQNPPGKDRFVELAPGNYGQPAGSYFFSGTSSSFIELPNNGGLDARYSMTFVAWIRPEDSTGPLLSYRVNDKDGVRVWLERPNVLAALFETRNLNLPYSITSNKIRLESWNYVAASYDNSTGTMKLWIDGREVSSFNVGQNELATQGDVRIGAVSGGSDFYKGRIACVQIYNKSLSEQELKAVRDRCLVEVPSRYIGCYADKAAAAIPSLEGKDPLLDGDPKTREDALQKCARVAFKLGYVYFAIKDGGHCLSSLTAQDTYNKYGLSTDCLDGNGGKMASDVYEIIMFKYQTCWNGWYSKRDSCFKLYDDKKTWADAEAVCKAERGSLAKLNSQDKSYFVFLHLIKPANPSSGVWIGLSRDMNMKFYWSDGTPAEPYTNWAQRSPDTSPGNKKNCSKLDVFTGLWENEEFDFTFSFVCGRVIPATPRDVRVHLMDSHSALVMWSTREQSQGHVTSYYIEYKVKDYDDVQLKVVQNQNRTSLTGLQSHAVYEVRVRAVNGAGGGMWSHYETLSTGETYPPRINPFEPMRALVPGEDLILTCTARGGPEPTITWYKDRKLIHKNRTLEITNQASAMEGLYTCRASNGIQPDDIASVTVTSLATPVLKHAWGTAYEGELYLKQGARLSLKCEIANTTIAEITWYKGDDPLPSQRYSSKSDIDIQKTSADDFGVYECKAKNSLGVASKKIKVVNAEQLTRLNIVIGCLASLLFILFVAFAIVVCLLHKARKNAASKQEVEEEDDPLPTLSGPRPSDHDFKIPEVRSTGSPKIPSTGNKPSYTPLNTVDSPNGGTSITIETTKF</sequence>
<evidence type="ECO:0000256" key="2">
    <source>
        <dbReference type="SAM" id="MobiDB-lite"/>
    </source>
</evidence>
<feature type="domain" description="Ig-like" evidence="6">
    <location>
        <begin position="567"/>
        <end position="645"/>
    </location>
</feature>
<dbReference type="Gene3D" id="3.10.100.10">
    <property type="entry name" value="Mannose-Binding Protein A, subunit A"/>
    <property type="match status" value="1"/>
</dbReference>
<keyword evidence="9" id="KW-1185">Reference proteome</keyword>
<feature type="region of interest" description="Disordered" evidence="2">
    <location>
        <begin position="778"/>
        <end position="847"/>
    </location>
</feature>
<dbReference type="SMART" id="SM00408">
    <property type="entry name" value="IGc2"/>
    <property type="match status" value="2"/>
</dbReference>
<evidence type="ECO:0000259" key="5">
    <source>
        <dbReference type="PROSITE" id="PS50041"/>
    </source>
</evidence>
<dbReference type="Proteomes" id="UP001159405">
    <property type="component" value="Unassembled WGS sequence"/>
</dbReference>
<dbReference type="InterPro" id="IPR013320">
    <property type="entry name" value="ConA-like_dom_sf"/>
</dbReference>
<feature type="domain" description="Fibronectin type-III" evidence="7">
    <location>
        <begin position="473"/>
        <end position="564"/>
    </location>
</feature>
<feature type="domain" description="C-type lectin" evidence="5">
    <location>
        <begin position="348"/>
        <end position="467"/>
    </location>
</feature>
<dbReference type="PANTHER" id="PTHR47635:SF2">
    <property type="entry name" value="LAMG-LIKE JELLYROLL FOLD DOMAIN-CONTAINING PROTEIN"/>
    <property type="match status" value="1"/>
</dbReference>
<dbReference type="InterPro" id="IPR013783">
    <property type="entry name" value="Ig-like_fold"/>
</dbReference>
<dbReference type="SUPFAM" id="SSF49899">
    <property type="entry name" value="Concanavalin A-like lectins/glucanases"/>
    <property type="match status" value="1"/>
</dbReference>
<keyword evidence="3" id="KW-0472">Membrane</keyword>
<evidence type="ECO:0000313" key="8">
    <source>
        <dbReference type="EMBL" id="CAH3036525.1"/>
    </source>
</evidence>
<feature type="compositionally biased region" description="Polar residues" evidence="2">
    <location>
        <begin position="810"/>
        <end position="847"/>
    </location>
</feature>
<dbReference type="Pfam" id="PF13385">
    <property type="entry name" value="Laminin_G_3"/>
    <property type="match status" value="1"/>
</dbReference>
<dbReference type="InterPro" id="IPR016186">
    <property type="entry name" value="C-type_lectin-like/link_sf"/>
</dbReference>
<dbReference type="SMART" id="SM00060">
    <property type="entry name" value="FN3"/>
    <property type="match status" value="1"/>
</dbReference>
<evidence type="ECO:0000256" key="4">
    <source>
        <dbReference type="SAM" id="SignalP"/>
    </source>
</evidence>
<dbReference type="Gene3D" id="2.60.120.200">
    <property type="match status" value="1"/>
</dbReference>
<evidence type="ECO:0000256" key="1">
    <source>
        <dbReference type="ARBA" id="ARBA00022737"/>
    </source>
</evidence>
<feature type="compositionally biased region" description="Basic and acidic residues" evidence="2">
    <location>
        <begin position="798"/>
        <end position="807"/>
    </location>
</feature>
<evidence type="ECO:0000313" key="9">
    <source>
        <dbReference type="Proteomes" id="UP001159405"/>
    </source>
</evidence>
<feature type="transmembrane region" description="Helical" evidence="3">
    <location>
        <begin position="747"/>
        <end position="770"/>
    </location>
</feature>
<proteinExistence type="predicted"/>
<dbReference type="PROSITE" id="PS50835">
    <property type="entry name" value="IG_LIKE"/>
    <property type="match status" value="2"/>
</dbReference>
<dbReference type="Gene3D" id="2.60.40.10">
    <property type="entry name" value="Immunoglobulins"/>
    <property type="match status" value="3"/>
</dbReference>
<reference evidence="8 9" key="1">
    <citation type="submission" date="2022-05" db="EMBL/GenBank/DDBJ databases">
        <authorList>
            <consortium name="Genoscope - CEA"/>
            <person name="William W."/>
        </authorList>
    </citation>
    <scope>NUCLEOTIDE SEQUENCE [LARGE SCALE GENOMIC DNA]</scope>
</reference>
<dbReference type="SUPFAM" id="SSF49265">
    <property type="entry name" value="Fibronectin type III"/>
    <property type="match status" value="1"/>
</dbReference>
<dbReference type="InterPro" id="IPR003598">
    <property type="entry name" value="Ig_sub2"/>
</dbReference>
<feature type="domain" description="Ig-like" evidence="6">
    <location>
        <begin position="650"/>
        <end position="737"/>
    </location>
</feature>
<dbReference type="Pfam" id="PF13927">
    <property type="entry name" value="Ig_3"/>
    <property type="match status" value="1"/>
</dbReference>
<keyword evidence="3" id="KW-1133">Transmembrane helix</keyword>
<keyword evidence="1" id="KW-0677">Repeat</keyword>
<dbReference type="SUPFAM" id="SSF48726">
    <property type="entry name" value="Immunoglobulin"/>
    <property type="match status" value="2"/>
</dbReference>
<keyword evidence="4" id="KW-0732">Signal</keyword>